<organism evidence="4 5">
    <name type="scientific">Musa acuminata subsp. malaccensis</name>
    <name type="common">Wild banana</name>
    <name type="synonym">Musa malaccensis</name>
    <dbReference type="NCBI Taxonomy" id="214687"/>
    <lineage>
        <taxon>Eukaryota</taxon>
        <taxon>Viridiplantae</taxon>
        <taxon>Streptophyta</taxon>
        <taxon>Embryophyta</taxon>
        <taxon>Tracheophyta</taxon>
        <taxon>Spermatophyta</taxon>
        <taxon>Magnoliopsida</taxon>
        <taxon>Liliopsida</taxon>
        <taxon>Zingiberales</taxon>
        <taxon>Musaceae</taxon>
        <taxon>Musa</taxon>
    </lineage>
</organism>
<dbReference type="Gramene" id="Ma04_t17950.1">
    <property type="protein sequence ID" value="Ma04_p17950.1"/>
    <property type="gene ID" value="Ma04_g17950"/>
</dbReference>
<name>A0A804IQY4_MUSAM</name>
<dbReference type="AlphaFoldDB" id="A0A804IQY4"/>
<keyword evidence="1" id="KW-0472">Membrane</keyword>
<sequence length="211" mass="23593">MPSPSSRSCILMSLIRCFFVASSLPLTHSSDVKALKVGEEIKGETMPLNSGQRTYELLGLRRSASYEVKISYPASIPASFSIQLQTTLPEIWSRKNRRLLNTEKLIFKADNDESAFVILTVDAAGVVAKPNVPERELVIYNIVCDELMLGIPHGAWWVGVAALLCLLLGILIPSFFPLHLLLKDEDLESENIALTKANSSLRHFPFHWWDL</sequence>
<keyword evidence="1" id="KW-0812">Transmembrane</keyword>
<keyword evidence="1" id="KW-1133">Transmembrane helix</keyword>
<feature type="chain" id="PRO_5036407730" evidence="2">
    <location>
        <begin position="30"/>
        <end position="211"/>
    </location>
</feature>
<reference evidence="4" key="2">
    <citation type="submission" date="2021-05" db="UniProtKB">
        <authorList>
            <consortium name="EnsemblPlants"/>
        </authorList>
    </citation>
    <scope>IDENTIFICATION</scope>
    <source>
        <strain evidence="4">subsp. malaccensis</strain>
    </source>
</reference>
<dbReference type="FunCoup" id="A0A804IQY4">
    <property type="interactions" value="935"/>
</dbReference>
<feature type="signal peptide" evidence="2">
    <location>
        <begin position="1"/>
        <end position="29"/>
    </location>
</feature>
<proteinExistence type="predicted"/>
<evidence type="ECO:0000313" key="5">
    <source>
        <dbReference type="Proteomes" id="UP000012960"/>
    </source>
</evidence>
<protein>
    <submittedName>
        <fullName evidence="3">(wild Malaysian banana) hypothetical protein</fullName>
    </submittedName>
</protein>
<keyword evidence="5" id="KW-1185">Reference proteome</keyword>
<dbReference type="EMBL" id="HG996469">
    <property type="protein sequence ID" value="CAG1842610.1"/>
    <property type="molecule type" value="Genomic_DNA"/>
</dbReference>
<accession>A0A804IQY4</accession>
<dbReference type="OMA" id="DQGGMYV"/>
<dbReference type="Proteomes" id="UP000012960">
    <property type="component" value="Unplaced"/>
</dbReference>
<feature type="transmembrane region" description="Helical" evidence="1">
    <location>
        <begin position="154"/>
        <end position="176"/>
    </location>
</feature>
<reference evidence="3" key="1">
    <citation type="submission" date="2021-03" db="EMBL/GenBank/DDBJ databases">
        <authorList>
            <consortium name="Genoscope - CEA"/>
            <person name="William W."/>
        </authorList>
    </citation>
    <scope>NUCLEOTIDE SEQUENCE</scope>
    <source>
        <strain evidence="3">Doubled-haploid Pahang</strain>
    </source>
</reference>
<evidence type="ECO:0000256" key="1">
    <source>
        <dbReference type="SAM" id="Phobius"/>
    </source>
</evidence>
<dbReference type="InParanoid" id="A0A804IQY4"/>
<keyword evidence="2" id="KW-0732">Signal</keyword>
<dbReference type="EnsemblPlants" id="Ma04_t17950.1">
    <property type="protein sequence ID" value="Ma04_p17950.1"/>
    <property type="gene ID" value="Ma04_g17950"/>
</dbReference>
<gene>
    <name evidence="3" type="ORF">GSMUA_124050.1</name>
</gene>
<dbReference type="PANTHER" id="PTHR35465:SF1">
    <property type="entry name" value="PHOSPHATIDYLINOSITOL-GLYCAN BIOSYNTHESIS CLASS X PROTEIN"/>
    <property type="match status" value="1"/>
</dbReference>
<evidence type="ECO:0000256" key="2">
    <source>
        <dbReference type="SAM" id="SignalP"/>
    </source>
</evidence>
<dbReference type="PANTHER" id="PTHR35465">
    <property type="entry name" value="CAVEOLIN-1 PROTEIN"/>
    <property type="match status" value="1"/>
</dbReference>
<evidence type="ECO:0000313" key="4">
    <source>
        <dbReference type="EnsemblPlants" id="Ma04_p17950.1"/>
    </source>
</evidence>
<evidence type="ECO:0000313" key="3">
    <source>
        <dbReference type="EMBL" id="CAG1842610.1"/>
    </source>
</evidence>